<evidence type="ECO:0000313" key="2">
    <source>
        <dbReference type="Proteomes" id="UP000008138"/>
    </source>
</evidence>
<dbReference type="KEGG" id="tuz:TUZN_1092"/>
<dbReference type="AlphaFoldDB" id="F2L090"/>
<dbReference type="Proteomes" id="UP000008138">
    <property type="component" value="Chromosome"/>
</dbReference>
<reference evidence="1 2" key="1">
    <citation type="journal article" date="2011" name="J. Bacteriol.">
        <title>Complete genome sequence of the thermoacidophilic crenarchaeon Thermoproteus uzoniensis 768-20.</title>
        <authorList>
            <person name="Mardanov A.V."/>
            <person name="Gumerov V.M."/>
            <person name="Beletsky A.V."/>
            <person name="Prokofeva M.I."/>
            <person name="Bonch-Osmolovskaya E.A."/>
            <person name="Ravin N.V."/>
            <person name="Skryabin K.G."/>
        </authorList>
    </citation>
    <scope>NUCLEOTIDE SEQUENCE [LARGE SCALE GENOMIC DNA]</scope>
    <source>
        <strain evidence="1 2">768-20</strain>
    </source>
</reference>
<dbReference type="HOGENOM" id="CLU_1933343_0_0_2"/>
<dbReference type="EMBL" id="CP002590">
    <property type="protein sequence ID" value="AEA12572.1"/>
    <property type="molecule type" value="Genomic_DNA"/>
</dbReference>
<evidence type="ECO:0000313" key="1">
    <source>
        <dbReference type="EMBL" id="AEA12572.1"/>
    </source>
</evidence>
<dbReference type="RefSeq" id="WP_013679908.1">
    <property type="nucleotide sequence ID" value="NC_015315.1"/>
</dbReference>
<proteinExistence type="predicted"/>
<name>F2L090_THEU7</name>
<dbReference type="GeneID" id="10360621"/>
<dbReference type="Pfam" id="PF06240">
    <property type="entry name" value="COXG"/>
    <property type="match status" value="1"/>
</dbReference>
<accession>F2L090</accession>
<gene>
    <name evidence="1" type="ordered locus">TUZN_1092</name>
</gene>
<reference key="2">
    <citation type="submission" date="2011-03" db="EMBL/GenBank/DDBJ databases">
        <title>Complete genome sequence of the thermoacidophilic crenarchaeon Thermoproteus uzoniensis 768-20.</title>
        <authorList>
            <person name="Mardanov A.V."/>
            <person name="Gumerov V.M."/>
            <person name="Beletsky A.V."/>
            <person name="Prokofeva M.I."/>
            <person name="Bonch-Osmolovskaya E.A."/>
            <person name="Ravin N.V."/>
            <person name="Skryabin K.G."/>
        </authorList>
    </citation>
    <scope>NUCLEOTIDE SEQUENCE</scope>
    <source>
        <strain>768-20</strain>
    </source>
</reference>
<keyword evidence="2" id="KW-1185">Reference proteome</keyword>
<dbReference type="InterPro" id="IPR010419">
    <property type="entry name" value="CO_DH_gsu"/>
</dbReference>
<protein>
    <recommendedName>
        <fullName evidence="3">Polyketide cyclase / dehydrase and lipid transport</fullName>
    </recommendedName>
</protein>
<dbReference type="STRING" id="999630.TUZN_1092"/>
<dbReference type="eggNOG" id="arCOG07048">
    <property type="taxonomic scope" value="Archaea"/>
</dbReference>
<organism evidence="1 2">
    <name type="scientific">Thermoproteus uzoniensis (strain 768-20)</name>
    <dbReference type="NCBI Taxonomy" id="999630"/>
    <lineage>
        <taxon>Archaea</taxon>
        <taxon>Thermoproteota</taxon>
        <taxon>Thermoprotei</taxon>
        <taxon>Thermoproteales</taxon>
        <taxon>Thermoproteaceae</taxon>
        <taxon>Thermoproteus</taxon>
    </lineage>
</organism>
<sequence length="123" mass="13976">MDLYFEGYLDGPPTRSLEEIMRCAGWRPVKAEGGWTVFEVDSDIPLLRRAYLKVRERGPWSFEGEGYALGSRLEFSLDLSRSGERVRWVFRGRQSGLVDLLGRGFVEAVARSLADRLAKCCRG</sequence>
<evidence type="ECO:0008006" key="3">
    <source>
        <dbReference type="Google" id="ProtNLM"/>
    </source>
</evidence>